<organism evidence="4 5">
    <name type="scientific">Neobacillus bataviensis LMG 21833</name>
    <dbReference type="NCBI Taxonomy" id="1117379"/>
    <lineage>
        <taxon>Bacteria</taxon>
        <taxon>Bacillati</taxon>
        <taxon>Bacillota</taxon>
        <taxon>Bacilli</taxon>
        <taxon>Bacillales</taxon>
        <taxon>Bacillaceae</taxon>
        <taxon>Neobacillus</taxon>
    </lineage>
</organism>
<dbReference type="Pfam" id="PF07736">
    <property type="entry name" value="CM_1"/>
    <property type="match status" value="1"/>
</dbReference>
<comment type="caution">
    <text evidence="4">The sequence shown here is derived from an EMBL/GenBank/DDBJ whole genome shotgun (WGS) entry which is preliminary data.</text>
</comment>
<dbReference type="Gene3D" id="3.30.1330.40">
    <property type="entry name" value="RutC-like"/>
    <property type="match status" value="1"/>
</dbReference>
<feature type="binding site" evidence="2">
    <location>
        <position position="107"/>
    </location>
    <ligand>
        <name>prephenate</name>
        <dbReference type="ChEBI" id="CHEBI:29934"/>
    </ligand>
</feature>
<feature type="binding site" evidence="2">
    <location>
        <position position="6"/>
    </location>
    <ligand>
        <name>prephenate</name>
        <dbReference type="ChEBI" id="CHEBI:29934"/>
    </ligand>
</feature>
<dbReference type="Proteomes" id="UP000006316">
    <property type="component" value="Unassembled WGS sequence"/>
</dbReference>
<keyword evidence="2 3" id="KW-0057">Aromatic amino acid biosynthesis</keyword>
<proteinExistence type="predicted"/>
<accession>K6E8E7</accession>
<keyword evidence="5" id="KW-1185">Reference proteome</keyword>
<evidence type="ECO:0000256" key="2">
    <source>
        <dbReference type="PIRSR" id="PIRSR005965-1"/>
    </source>
</evidence>
<evidence type="ECO:0000313" key="4">
    <source>
        <dbReference type="EMBL" id="EKN69601.1"/>
    </source>
</evidence>
<dbReference type="PATRIC" id="fig|1117379.3.peg.1933"/>
<dbReference type="STRING" id="1117379.BABA_09251"/>
<dbReference type="InterPro" id="IPR035959">
    <property type="entry name" value="RutC-like_sf"/>
</dbReference>
<dbReference type="SUPFAM" id="SSF55298">
    <property type="entry name" value="YjgF-like"/>
    <property type="match status" value="1"/>
</dbReference>
<sequence>MIRGVRGATTVSENTEEDILDATGELFAKMIEANHIQPDSVASVFISTTEDINAVFPAKAMRKFAGWTYVPVVCMREIPVVNSLKMCVRVMMHVNTSVPQEEIVHVYLKGAKVLRPDLGSSLV</sequence>
<evidence type="ECO:0000256" key="1">
    <source>
        <dbReference type="NCBIfam" id="TIGR01796"/>
    </source>
</evidence>
<dbReference type="CDD" id="cd02185">
    <property type="entry name" value="AroH"/>
    <property type="match status" value="1"/>
</dbReference>
<dbReference type="NCBIfam" id="TIGR01796">
    <property type="entry name" value="CM_mono_aroH"/>
    <property type="match status" value="1"/>
</dbReference>
<dbReference type="EMBL" id="AJLS01000055">
    <property type="protein sequence ID" value="EKN69601.1"/>
    <property type="molecule type" value="Genomic_DNA"/>
</dbReference>
<name>K6E8E7_9BACI</name>
<dbReference type="AlphaFoldDB" id="K6E8E7"/>
<dbReference type="PANTHER" id="PTHR21164:SF0">
    <property type="entry name" value="CHORISMATE MUTASE AROH"/>
    <property type="match status" value="1"/>
</dbReference>
<reference evidence="4 5" key="1">
    <citation type="journal article" date="2012" name="Front. Microbiol.">
        <title>Redundancy and modularity in membrane-associated dissimilatory nitrate reduction in Bacillus.</title>
        <authorList>
            <person name="Heylen K."/>
            <person name="Keltjens J."/>
        </authorList>
    </citation>
    <scope>NUCLEOTIDE SEQUENCE [LARGE SCALE GENOMIC DNA]</scope>
    <source>
        <strain evidence="5">LMG 21833T</strain>
    </source>
</reference>
<dbReference type="PANTHER" id="PTHR21164">
    <property type="entry name" value="CHORISMATE MUTASE"/>
    <property type="match status" value="1"/>
</dbReference>
<dbReference type="OrthoDB" id="9802232at2"/>
<keyword evidence="2 3" id="KW-0028">Amino-acid biosynthesis</keyword>
<dbReference type="EC" id="5.4.99.5" evidence="1 3"/>
<dbReference type="eggNOG" id="COG4401">
    <property type="taxonomic scope" value="Bacteria"/>
</dbReference>
<evidence type="ECO:0000313" key="5">
    <source>
        <dbReference type="Proteomes" id="UP000006316"/>
    </source>
</evidence>
<dbReference type="GO" id="GO:0004106">
    <property type="term" value="F:chorismate mutase activity"/>
    <property type="evidence" value="ECO:0007669"/>
    <property type="project" value="UniProtKB-UniRule"/>
</dbReference>
<dbReference type="InterPro" id="IPR008243">
    <property type="entry name" value="Chorismate_mutase_AroH"/>
</dbReference>
<dbReference type="UniPathway" id="UPA00120">
    <property type="reaction ID" value="UER00203"/>
</dbReference>
<dbReference type="GO" id="GO:0008652">
    <property type="term" value="P:amino acid biosynthetic process"/>
    <property type="evidence" value="ECO:0007669"/>
    <property type="project" value="UniProtKB-UniRule"/>
</dbReference>
<dbReference type="PROSITE" id="PS51167">
    <property type="entry name" value="CHORISMATE_MUT_1"/>
    <property type="match status" value="1"/>
</dbReference>
<feature type="binding site" evidence="2">
    <location>
        <position position="89"/>
    </location>
    <ligand>
        <name>prephenate</name>
        <dbReference type="ChEBI" id="CHEBI:29934"/>
    </ligand>
</feature>
<dbReference type="GO" id="GO:0009073">
    <property type="term" value="P:aromatic amino acid family biosynthetic process"/>
    <property type="evidence" value="ECO:0007669"/>
    <property type="project" value="UniProtKB-UniRule"/>
</dbReference>
<evidence type="ECO:0000256" key="3">
    <source>
        <dbReference type="PROSITE-ProRule" id="PRU00514"/>
    </source>
</evidence>
<dbReference type="GO" id="GO:0046417">
    <property type="term" value="P:chorismate metabolic process"/>
    <property type="evidence" value="ECO:0007669"/>
    <property type="project" value="TreeGrafter"/>
</dbReference>
<dbReference type="RefSeq" id="WP_007084869.1">
    <property type="nucleotide sequence ID" value="NZ_AJLS01000055.1"/>
</dbReference>
<gene>
    <name evidence="4" type="ORF">BABA_09251</name>
</gene>
<dbReference type="PIRSF" id="PIRSF005965">
    <property type="entry name" value="Chor_mut_AroH"/>
    <property type="match status" value="1"/>
</dbReference>
<keyword evidence="3" id="KW-0413">Isomerase</keyword>
<protein>
    <recommendedName>
        <fullName evidence="1 3">chorismate mutase</fullName>
        <ecNumber evidence="1 3">5.4.99.5</ecNumber>
    </recommendedName>
</protein>
<comment type="catalytic activity">
    <reaction evidence="3">
        <text>chorismate = prephenate</text>
        <dbReference type="Rhea" id="RHEA:13897"/>
        <dbReference type="ChEBI" id="CHEBI:29748"/>
        <dbReference type="ChEBI" id="CHEBI:29934"/>
        <dbReference type="EC" id="5.4.99.5"/>
    </reaction>
</comment>